<dbReference type="SMART" id="SM00422">
    <property type="entry name" value="HTH_MERR"/>
    <property type="match status" value="1"/>
</dbReference>
<dbReference type="EMBL" id="LWMH01000001">
    <property type="protein sequence ID" value="KZS46761.1"/>
    <property type="molecule type" value="Genomic_DNA"/>
</dbReference>
<dbReference type="CDD" id="cd01106">
    <property type="entry name" value="HTH_TipAL-Mta"/>
    <property type="match status" value="1"/>
</dbReference>
<dbReference type="KEGG" id="pglu:A3958_12510"/>
<sequence>MGKKYSVKEISQLSGITPRTIQYYDNEGILKAERDELGHRVYYDKQLYVLEQIMFYRAIGFSLRKIKEQLIVGTEEQDIENILDYQESVLYSQKESIQAKLDGLHVAKEMMKEGYNVPWELLAHLMRSLNEVDMSAWKEYQFSEEDSRLFQKVFNSEQAALDFYNAFRKISLQAAAYKASKVPIESRLARTLAQEWQRMVQRVTYGDERIHAAFLAVDRNRDQWNTGERQLVMEAEQYLQDVLKRYPDRE</sequence>
<evidence type="ECO:0000256" key="1">
    <source>
        <dbReference type="ARBA" id="ARBA00023125"/>
    </source>
</evidence>
<dbReference type="AlphaFoldDB" id="A0A163JRR0"/>
<dbReference type="Proteomes" id="UP000076796">
    <property type="component" value="Unassembled WGS sequence"/>
</dbReference>
<dbReference type="STRING" id="59843.A3958_12510"/>
<dbReference type="GO" id="GO:0003700">
    <property type="term" value="F:DNA-binding transcription factor activity"/>
    <property type="evidence" value="ECO:0007669"/>
    <property type="project" value="InterPro"/>
</dbReference>
<dbReference type="PANTHER" id="PTHR30204">
    <property type="entry name" value="REDOX-CYCLING DRUG-SENSING TRANSCRIPTIONAL ACTIVATOR SOXR"/>
    <property type="match status" value="1"/>
</dbReference>
<dbReference type="InterPro" id="IPR000551">
    <property type="entry name" value="MerR-type_HTH_dom"/>
</dbReference>
<feature type="domain" description="HTH merR-type" evidence="2">
    <location>
        <begin position="4"/>
        <end position="72"/>
    </location>
</feature>
<dbReference type="InterPro" id="IPR047057">
    <property type="entry name" value="MerR_fam"/>
</dbReference>
<accession>A0A163JRR0</accession>
<protein>
    <submittedName>
        <fullName evidence="3">MerR family transcriptional regulator</fullName>
    </submittedName>
</protein>
<gene>
    <name evidence="3" type="ORF">AWU65_12930</name>
</gene>
<evidence type="ECO:0000313" key="4">
    <source>
        <dbReference type="Proteomes" id="UP000076796"/>
    </source>
</evidence>
<proteinExistence type="predicted"/>
<dbReference type="Gene3D" id="1.10.1660.10">
    <property type="match status" value="1"/>
</dbReference>
<reference evidence="3" key="1">
    <citation type="journal article" date="2016" name="Genome Announc.">
        <title>Draft genomes of two strains of Paenibacillus glucanolyticus with capability to degrade lignocellulose.</title>
        <authorList>
            <person name="Mathews S.L."/>
            <person name="Pawlak J."/>
            <person name="Grunden A.M."/>
        </authorList>
    </citation>
    <scope>NUCLEOTIDE SEQUENCE [LARGE SCALE GENOMIC DNA]</scope>
    <source>
        <strain evidence="3">SLM1</strain>
    </source>
</reference>
<dbReference type="PROSITE" id="PS50937">
    <property type="entry name" value="HTH_MERR_2"/>
    <property type="match status" value="1"/>
</dbReference>
<evidence type="ECO:0000259" key="2">
    <source>
        <dbReference type="PROSITE" id="PS50937"/>
    </source>
</evidence>
<organism evidence="3 4">
    <name type="scientific">Paenibacillus glucanolyticus</name>
    <dbReference type="NCBI Taxonomy" id="59843"/>
    <lineage>
        <taxon>Bacteria</taxon>
        <taxon>Bacillati</taxon>
        <taxon>Bacillota</taxon>
        <taxon>Bacilli</taxon>
        <taxon>Bacillales</taxon>
        <taxon>Paenibacillaceae</taxon>
        <taxon>Paenibacillus</taxon>
    </lineage>
</organism>
<dbReference type="GO" id="GO:0003677">
    <property type="term" value="F:DNA binding"/>
    <property type="evidence" value="ECO:0007669"/>
    <property type="project" value="UniProtKB-KW"/>
</dbReference>
<keyword evidence="1" id="KW-0238">DNA-binding</keyword>
<dbReference type="Pfam" id="PF13411">
    <property type="entry name" value="MerR_1"/>
    <property type="match status" value="1"/>
</dbReference>
<dbReference type="PANTHER" id="PTHR30204:SF96">
    <property type="entry name" value="CHROMOSOME-ANCHORING PROTEIN RACA"/>
    <property type="match status" value="1"/>
</dbReference>
<keyword evidence="4" id="KW-1185">Reference proteome</keyword>
<dbReference type="InterPro" id="IPR009061">
    <property type="entry name" value="DNA-bd_dom_put_sf"/>
</dbReference>
<comment type="caution">
    <text evidence="3">The sequence shown here is derived from an EMBL/GenBank/DDBJ whole genome shotgun (WGS) entry which is preliminary data.</text>
</comment>
<dbReference type="OrthoDB" id="1894615at2"/>
<dbReference type="GeneID" id="97557890"/>
<dbReference type="RefSeq" id="WP_036643767.1">
    <property type="nucleotide sequence ID" value="NZ_CBCSBX010000003.1"/>
</dbReference>
<dbReference type="SUPFAM" id="SSF46955">
    <property type="entry name" value="Putative DNA-binding domain"/>
    <property type="match status" value="1"/>
</dbReference>
<evidence type="ECO:0000313" key="3">
    <source>
        <dbReference type="EMBL" id="KZS46761.1"/>
    </source>
</evidence>
<name>A0A163JRR0_9BACL</name>